<reference evidence="4" key="1">
    <citation type="journal article" date="2019" name="Int. J. Syst. Evol. Microbiol.">
        <title>The Global Catalogue of Microorganisms (GCM) 10K type strain sequencing project: providing services to taxonomists for standard genome sequencing and annotation.</title>
        <authorList>
            <consortium name="The Broad Institute Genomics Platform"/>
            <consortium name="The Broad Institute Genome Sequencing Center for Infectious Disease"/>
            <person name="Wu L."/>
            <person name="Ma J."/>
        </authorList>
    </citation>
    <scope>NUCLEOTIDE SEQUENCE [LARGE SCALE GENOMIC DNA]</scope>
    <source>
        <strain evidence="4">CGMCC 1.10759</strain>
    </source>
</reference>
<dbReference type="Pfam" id="PF13193">
    <property type="entry name" value="AMP-binding_C"/>
    <property type="match status" value="1"/>
</dbReference>
<evidence type="ECO:0000259" key="2">
    <source>
        <dbReference type="Pfam" id="PF13193"/>
    </source>
</evidence>
<accession>A0ABV8T2B1</accession>
<dbReference type="InterPro" id="IPR000873">
    <property type="entry name" value="AMP-dep_synth/lig_dom"/>
</dbReference>
<dbReference type="InterPro" id="IPR045851">
    <property type="entry name" value="AMP-bd_C_sf"/>
</dbReference>
<dbReference type="Gene3D" id="3.30.300.30">
    <property type="match status" value="1"/>
</dbReference>
<dbReference type="EMBL" id="JBHSDU010000015">
    <property type="protein sequence ID" value="MFC4313993.1"/>
    <property type="molecule type" value="Genomic_DNA"/>
</dbReference>
<dbReference type="Gene3D" id="3.40.50.12780">
    <property type="entry name" value="N-terminal domain of ligase-like"/>
    <property type="match status" value="1"/>
</dbReference>
<gene>
    <name evidence="3" type="ORF">ACFPN2_33270</name>
</gene>
<name>A0ABV8T2B1_9GAMM</name>
<dbReference type="PANTHER" id="PTHR43767">
    <property type="entry name" value="LONG-CHAIN-FATTY-ACID--COA LIGASE"/>
    <property type="match status" value="1"/>
</dbReference>
<dbReference type="InterPro" id="IPR025110">
    <property type="entry name" value="AMP-bd_C"/>
</dbReference>
<dbReference type="PANTHER" id="PTHR43767:SF1">
    <property type="entry name" value="NONRIBOSOMAL PEPTIDE SYNTHASE PES1 (EUROFUNG)-RELATED"/>
    <property type="match status" value="1"/>
</dbReference>
<feature type="domain" description="AMP-binding enzyme C-terminal" evidence="2">
    <location>
        <begin position="426"/>
        <end position="501"/>
    </location>
</feature>
<comment type="caution">
    <text evidence="3">The sequence shown here is derived from an EMBL/GenBank/DDBJ whole genome shotgun (WGS) entry which is preliminary data.</text>
</comment>
<dbReference type="InterPro" id="IPR020845">
    <property type="entry name" value="AMP-binding_CS"/>
</dbReference>
<evidence type="ECO:0000259" key="1">
    <source>
        <dbReference type="Pfam" id="PF00501"/>
    </source>
</evidence>
<proteinExistence type="predicted"/>
<evidence type="ECO:0000313" key="4">
    <source>
        <dbReference type="Proteomes" id="UP001595904"/>
    </source>
</evidence>
<feature type="domain" description="AMP-dependent synthetase/ligase" evidence="1">
    <location>
        <begin position="18"/>
        <end position="376"/>
    </location>
</feature>
<dbReference type="Proteomes" id="UP001595904">
    <property type="component" value="Unassembled WGS sequence"/>
</dbReference>
<dbReference type="InterPro" id="IPR050237">
    <property type="entry name" value="ATP-dep_AMP-bd_enzyme"/>
</dbReference>
<dbReference type="RefSeq" id="WP_380604807.1">
    <property type="nucleotide sequence ID" value="NZ_JBHSDU010000015.1"/>
</dbReference>
<protein>
    <submittedName>
        <fullName evidence="3">Class I adenylate-forming enzyme family protein</fullName>
    </submittedName>
</protein>
<dbReference type="InterPro" id="IPR042099">
    <property type="entry name" value="ANL_N_sf"/>
</dbReference>
<organism evidence="3 4">
    <name type="scientific">Steroidobacter flavus</name>
    <dbReference type="NCBI Taxonomy" id="1842136"/>
    <lineage>
        <taxon>Bacteria</taxon>
        <taxon>Pseudomonadati</taxon>
        <taxon>Pseudomonadota</taxon>
        <taxon>Gammaproteobacteria</taxon>
        <taxon>Steroidobacterales</taxon>
        <taxon>Steroidobacteraceae</taxon>
        <taxon>Steroidobacter</taxon>
    </lineage>
</organism>
<dbReference type="Pfam" id="PF00501">
    <property type="entry name" value="AMP-binding"/>
    <property type="match status" value="1"/>
</dbReference>
<dbReference type="SUPFAM" id="SSF56801">
    <property type="entry name" value="Acetyl-CoA synthetase-like"/>
    <property type="match status" value="1"/>
</dbReference>
<evidence type="ECO:0000313" key="3">
    <source>
        <dbReference type="EMBL" id="MFC4313993.1"/>
    </source>
</evidence>
<sequence>MSTHEYGSEPRLDAILARAAISEPGRAAVIFQGKAWSYAEVHDRARRLAGALAGLGIRKGDRVAFWIGNRAEFVEIIFGVPMLGAMASPLDHWWTWKDAYVALEQIRPKVLIVGPSQAAAVVGHGDALQAAGIEHVFCLDECPPEKIFRSYAELLASASKLRNLTPVAASDPAVVFFTSGSTGRSKGAVHTHGSLLAAASTAALEFELQDGERTLHFLPLFSSCMEHLLPLTLRRATHVIMPHFDAAAVWEAIETFQITHFDAVPTTLRRILDAAPAKIPSSLRSITYASERMPEPLIAALIERMPEVGFVQFYGMMEQLCLTVCNPADQLRKIGTVGRPMMGAQICLLNPEGEPVGPGESGEIVARSLTVFAGYWQDEAATKQILTVNGMRTGDLGRFDEDGFLVLDGRVKEMIKTGGLTVIPNEVEGILLGHPAVKEAAVIGVPDERWGEAVHAVVTLAPGTALLEADLKQFCQDRLTGYKRPKAFHIVADLPRTGIGKIARRLVRERVMASMSK</sequence>
<dbReference type="PROSITE" id="PS00455">
    <property type="entry name" value="AMP_BINDING"/>
    <property type="match status" value="1"/>
</dbReference>
<keyword evidence="4" id="KW-1185">Reference proteome</keyword>